<reference evidence="1 2" key="1">
    <citation type="submission" date="2018-04" db="EMBL/GenBank/DDBJ databases">
        <authorList>
            <person name="Vogel A."/>
        </authorList>
    </citation>
    <scope>NUCLEOTIDE SEQUENCE [LARGE SCALE GENOMIC DNA]</scope>
</reference>
<evidence type="ECO:0000313" key="2">
    <source>
        <dbReference type="Proteomes" id="UP000595140"/>
    </source>
</evidence>
<feature type="non-terminal residue" evidence="1">
    <location>
        <position position="1"/>
    </location>
</feature>
<sequence>AFAGGLTAELKTWPLVYSWVVRCV</sequence>
<dbReference type="EMBL" id="OOIL02000449">
    <property type="protein sequence ID" value="VFQ64933.1"/>
    <property type="molecule type" value="Genomic_DNA"/>
</dbReference>
<protein>
    <submittedName>
        <fullName evidence="1">Uncharacterized protein</fullName>
    </submittedName>
</protein>
<dbReference type="Proteomes" id="UP000595140">
    <property type="component" value="Unassembled WGS sequence"/>
</dbReference>
<accession>A0A484KGM0</accession>
<gene>
    <name evidence="1" type="ORF">CCAM_LOCUS6709</name>
</gene>
<dbReference type="AlphaFoldDB" id="A0A484KGM0"/>
<evidence type="ECO:0000313" key="1">
    <source>
        <dbReference type="EMBL" id="VFQ64933.1"/>
    </source>
</evidence>
<proteinExistence type="predicted"/>
<name>A0A484KGM0_9ASTE</name>
<keyword evidence="2" id="KW-1185">Reference proteome</keyword>
<organism evidence="1 2">
    <name type="scientific">Cuscuta campestris</name>
    <dbReference type="NCBI Taxonomy" id="132261"/>
    <lineage>
        <taxon>Eukaryota</taxon>
        <taxon>Viridiplantae</taxon>
        <taxon>Streptophyta</taxon>
        <taxon>Embryophyta</taxon>
        <taxon>Tracheophyta</taxon>
        <taxon>Spermatophyta</taxon>
        <taxon>Magnoliopsida</taxon>
        <taxon>eudicotyledons</taxon>
        <taxon>Gunneridae</taxon>
        <taxon>Pentapetalae</taxon>
        <taxon>asterids</taxon>
        <taxon>lamiids</taxon>
        <taxon>Solanales</taxon>
        <taxon>Convolvulaceae</taxon>
        <taxon>Cuscuteae</taxon>
        <taxon>Cuscuta</taxon>
        <taxon>Cuscuta subgen. Grammica</taxon>
        <taxon>Cuscuta sect. Cleistogrammica</taxon>
    </lineage>
</organism>